<evidence type="ECO:0000256" key="3">
    <source>
        <dbReference type="ARBA" id="ARBA00023172"/>
    </source>
</evidence>
<dbReference type="AlphaFoldDB" id="A0A1M3KZ62"/>
<dbReference type="Gene3D" id="1.10.443.10">
    <property type="entry name" value="Intergrase catalytic core"/>
    <property type="match status" value="1"/>
</dbReference>
<keyword evidence="3" id="KW-0233">DNA recombination</keyword>
<sequence length="344" mass="39443">MKVRKLASTTVTAYLDAYLKLRPVELTPEVIEEAVMVFVENWTGKRGSINSYLTNYTTYLQWCYEKKYLDRIPKLSPYRQKVGAKKVPVVLTGPEWVALYVDLAEKAEPVGADGKVRTETQRKSARIFLLLVETIYHSGMRIGESLRFDDKWIYDLDGVRAVCIENKVDAQAEWLPISRRLDELFREVRAERGFRWHPKSLIDSSPLKDKDGNIIVDALTTKLFPWSDKSKSNLTKRLNAAMERVGIKGKNGWHTLRRTFRHNLKMGGVTLDDSAKILRHRDANLTREVYTVYEQAAMSSLMDQADREAANRNEALLREALRNRGMGVLRGDTVEDEGDGDEDE</sequence>
<reference evidence="5 6" key="1">
    <citation type="submission" date="2016-09" db="EMBL/GenBank/DDBJ databases">
        <title>Genome-resolved meta-omics ties microbial dynamics to process performance in biotechnology for thiocyanate degradation.</title>
        <authorList>
            <person name="Kantor R.S."/>
            <person name="Huddy R.J."/>
            <person name="Iyer R."/>
            <person name="Thomas B.C."/>
            <person name="Brown C.T."/>
            <person name="Anantharaman K."/>
            <person name="Tringe S."/>
            <person name="Hettich R.L."/>
            <person name="Harrison S.T."/>
            <person name="Banfield J.F."/>
        </authorList>
    </citation>
    <scope>NUCLEOTIDE SEQUENCE [LARGE SCALE GENOMIC DNA]</scope>
    <source>
        <strain evidence="5">59-99</strain>
    </source>
</reference>
<protein>
    <recommendedName>
        <fullName evidence="4">Tyr recombinase domain-containing protein</fullName>
    </recommendedName>
</protein>
<dbReference type="InterPro" id="IPR002104">
    <property type="entry name" value="Integrase_catalytic"/>
</dbReference>
<name>A0A1M3KZ62_9BACT</name>
<gene>
    <name evidence="5" type="ORF">BGO89_07480</name>
</gene>
<feature type="domain" description="Tyr recombinase" evidence="4">
    <location>
        <begin position="86"/>
        <end position="306"/>
    </location>
</feature>
<dbReference type="GO" id="GO:0006310">
    <property type="term" value="P:DNA recombination"/>
    <property type="evidence" value="ECO:0007669"/>
    <property type="project" value="UniProtKB-KW"/>
</dbReference>
<accession>A0A1M3KZ62</accession>
<dbReference type="SUPFAM" id="SSF56349">
    <property type="entry name" value="DNA breaking-rejoining enzymes"/>
    <property type="match status" value="1"/>
</dbReference>
<dbReference type="InterPro" id="IPR050090">
    <property type="entry name" value="Tyrosine_recombinase_XerCD"/>
</dbReference>
<dbReference type="GO" id="GO:0003677">
    <property type="term" value="F:DNA binding"/>
    <property type="evidence" value="ECO:0007669"/>
    <property type="project" value="UniProtKB-KW"/>
</dbReference>
<keyword evidence="2" id="KW-0238">DNA-binding</keyword>
<proteinExistence type="inferred from homology"/>
<dbReference type="PROSITE" id="PS51898">
    <property type="entry name" value="TYR_RECOMBINASE"/>
    <property type="match status" value="1"/>
</dbReference>
<evidence type="ECO:0000259" key="4">
    <source>
        <dbReference type="PROSITE" id="PS51898"/>
    </source>
</evidence>
<dbReference type="InterPro" id="IPR013762">
    <property type="entry name" value="Integrase-like_cat_sf"/>
</dbReference>
<dbReference type="PANTHER" id="PTHR30349:SF41">
    <property type="entry name" value="INTEGRASE_RECOMBINASE PROTEIN MJ0367-RELATED"/>
    <property type="match status" value="1"/>
</dbReference>
<evidence type="ECO:0000313" key="5">
    <source>
        <dbReference type="EMBL" id="OJX57802.1"/>
    </source>
</evidence>
<comment type="similarity">
    <text evidence="1">Belongs to the 'phage' integrase family.</text>
</comment>
<dbReference type="EMBL" id="MKVH01000021">
    <property type="protein sequence ID" value="OJX57802.1"/>
    <property type="molecule type" value="Genomic_DNA"/>
</dbReference>
<dbReference type="CDD" id="cd00397">
    <property type="entry name" value="DNA_BRE_C"/>
    <property type="match status" value="1"/>
</dbReference>
<evidence type="ECO:0000256" key="1">
    <source>
        <dbReference type="ARBA" id="ARBA00008857"/>
    </source>
</evidence>
<dbReference type="GO" id="GO:0015074">
    <property type="term" value="P:DNA integration"/>
    <property type="evidence" value="ECO:0007669"/>
    <property type="project" value="InterPro"/>
</dbReference>
<dbReference type="InterPro" id="IPR011010">
    <property type="entry name" value="DNA_brk_join_enz"/>
</dbReference>
<dbReference type="PANTHER" id="PTHR30349">
    <property type="entry name" value="PHAGE INTEGRASE-RELATED"/>
    <property type="match status" value="1"/>
</dbReference>
<dbReference type="Proteomes" id="UP000184233">
    <property type="component" value="Unassembled WGS sequence"/>
</dbReference>
<evidence type="ECO:0000256" key="2">
    <source>
        <dbReference type="ARBA" id="ARBA00023125"/>
    </source>
</evidence>
<dbReference type="Pfam" id="PF00589">
    <property type="entry name" value="Phage_integrase"/>
    <property type="match status" value="1"/>
</dbReference>
<organism evidence="5 6">
    <name type="scientific">Candidatus Kapaibacterium thiocyanatum</name>
    <dbReference type="NCBI Taxonomy" id="1895771"/>
    <lineage>
        <taxon>Bacteria</taxon>
        <taxon>Pseudomonadati</taxon>
        <taxon>Candidatus Kapaibacteriota</taxon>
        <taxon>Candidatus Kapaibacteriia</taxon>
        <taxon>Candidatus Kapaibacteriales</taxon>
        <taxon>Candidatus Kapaibacteriaceae</taxon>
        <taxon>Candidatus Kapaibacterium</taxon>
    </lineage>
</organism>
<comment type="caution">
    <text evidence="5">The sequence shown here is derived from an EMBL/GenBank/DDBJ whole genome shotgun (WGS) entry which is preliminary data.</text>
</comment>
<evidence type="ECO:0000313" key="6">
    <source>
        <dbReference type="Proteomes" id="UP000184233"/>
    </source>
</evidence>